<comment type="cofactor">
    <cofactor evidence="3">
        <name>pyridoxal 5'-phosphate</name>
        <dbReference type="ChEBI" id="CHEBI:597326"/>
    </cofactor>
</comment>
<dbReference type="PANTHER" id="PTHR10146:SF14">
    <property type="entry name" value="PYRIDOXAL PHOSPHATE HOMEOSTASIS PROTEIN"/>
    <property type="match status" value="1"/>
</dbReference>
<dbReference type="InterPro" id="IPR029066">
    <property type="entry name" value="PLP-binding_barrel"/>
</dbReference>
<dbReference type="Pfam" id="PF01168">
    <property type="entry name" value="Ala_racemase_N"/>
    <property type="match status" value="1"/>
</dbReference>
<feature type="modified residue" description="N6-(pyridoxal phosphate)lysine" evidence="2 3">
    <location>
        <position position="33"/>
    </location>
</feature>
<keyword evidence="1 2" id="KW-0663">Pyridoxal phosphate</keyword>
<dbReference type="HAMAP" id="MF_02087">
    <property type="entry name" value="PLP_homeostasis"/>
    <property type="match status" value="1"/>
</dbReference>
<dbReference type="EMBL" id="QJJR01000002">
    <property type="protein sequence ID" value="PXW92602.1"/>
    <property type="molecule type" value="Genomic_DNA"/>
</dbReference>
<evidence type="ECO:0000256" key="3">
    <source>
        <dbReference type="PIRSR" id="PIRSR004848-1"/>
    </source>
</evidence>
<dbReference type="Gene3D" id="3.20.20.10">
    <property type="entry name" value="Alanine racemase"/>
    <property type="match status" value="1"/>
</dbReference>
<keyword evidence="7" id="KW-1185">Reference proteome</keyword>
<sequence length="224" mass="25671">MEMRYNEIKTVIEDSCTKVGRKVSDVTLIAVTKYVTIEETKKVFRLGIKDLGENREQGFLEKKQALNHAEINWHFIGPLQSRKVKQVINEVDMFHALDRLKIAKEINKRRETPVDCFVQVNVSGEASKGGVTVDDCLTFIEQLRPFQKIRVVGLMTMAPHAEDETAIRQVFRRLRQLRDEIKNQAHPHAPCLYLSMGMSNDYAIAIEEGATHIRLGTILVQPER</sequence>
<evidence type="ECO:0000256" key="4">
    <source>
        <dbReference type="RuleBase" id="RU004514"/>
    </source>
</evidence>
<dbReference type="Proteomes" id="UP000247922">
    <property type="component" value="Unassembled WGS sequence"/>
</dbReference>
<evidence type="ECO:0000256" key="2">
    <source>
        <dbReference type="HAMAP-Rule" id="MF_02087"/>
    </source>
</evidence>
<dbReference type="AlphaFoldDB" id="A0A2V3WUF9"/>
<dbReference type="PROSITE" id="PS01211">
    <property type="entry name" value="UPF0001"/>
    <property type="match status" value="1"/>
</dbReference>
<proteinExistence type="inferred from homology"/>
<dbReference type="OrthoDB" id="9804072at2"/>
<dbReference type="FunFam" id="3.20.20.10:FF:000011">
    <property type="entry name" value="Pyridoxal phosphate homeostasis protein"/>
    <property type="match status" value="1"/>
</dbReference>
<evidence type="ECO:0000313" key="7">
    <source>
        <dbReference type="Proteomes" id="UP000247922"/>
    </source>
</evidence>
<evidence type="ECO:0000256" key="1">
    <source>
        <dbReference type="ARBA" id="ARBA00022898"/>
    </source>
</evidence>
<accession>A0A2V3WUF9</accession>
<comment type="caution">
    <text evidence="6">The sequence shown here is derived from an EMBL/GenBank/DDBJ whole genome shotgun (WGS) entry which is preliminary data.</text>
</comment>
<dbReference type="RefSeq" id="WP_110250480.1">
    <property type="nucleotide sequence ID" value="NZ_QJJR01000002.1"/>
</dbReference>
<organism evidence="6 7">
    <name type="scientific">Streptohalobacillus salinus</name>
    <dbReference type="NCBI Taxonomy" id="621096"/>
    <lineage>
        <taxon>Bacteria</taxon>
        <taxon>Bacillati</taxon>
        <taxon>Bacillota</taxon>
        <taxon>Bacilli</taxon>
        <taxon>Bacillales</taxon>
        <taxon>Bacillaceae</taxon>
        <taxon>Streptohalobacillus</taxon>
    </lineage>
</organism>
<dbReference type="PIRSF" id="PIRSF004848">
    <property type="entry name" value="YBL036c_PLPDEIII"/>
    <property type="match status" value="1"/>
</dbReference>
<dbReference type="SUPFAM" id="SSF51419">
    <property type="entry name" value="PLP-binding barrel"/>
    <property type="match status" value="1"/>
</dbReference>
<dbReference type="InterPro" id="IPR001608">
    <property type="entry name" value="Ala_racemase_N"/>
</dbReference>
<gene>
    <name evidence="6" type="ORF">DES38_102186</name>
</gene>
<dbReference type="GO" id="GO:0030170">
    <property type="term" value="F:pyridoxal phosphate binding"/>
    <property type="evidence" value="ECO:0007669"/>
    <property type="project" value="UniProtKB-UniRule"/>
</dbReference>
<evidence type="ECO:0000313" key="6">
    <source>
        <dbReference type="EMBL" id="PXW92602.1"/>
    </source>
</evidence>
<protein>
    <recommendedName>
        <fullName evidence="2">Pyridoxal phosphate homeostasis protein</fullName>
        <shortName evidence="2">PLP homeostasis protein</shortName>
    </recommendedName>
</protein>
<feature type="domain" description="Alanine racemase N-terminal" evidence="5">
    <location>
        <begin position="21"/>
        <end position="220"/>
    </location>
</feature>
<comment type="similarity">
    <text evidence="2 4">Belongs to the pyridoxal phosphate-binding protein YggS/PROSC family.</text>
</comment>
<dbReference type="InterPro" id="IPR011078">
    <property type="entry name" value="PyrdxlP_homeostasis"/>
</dbReference>
<dbReference type="NCBIfam" id="TIGR00044">
    <property type="entry name" value="YggS family pyridoxal phosphate-dependent enzyme"/>
    <property type="match status" value="1"/>
</dbReference>
<evidence type="ECO:0000259" key="5">
    <source>
        <dbReference type="Pfam" id="PF01168"/>
    </source>
</evidence>
<dbReference type="CDD" id="cd00635">
    <property type="entry name" value="PLPDE_III_YBL036c_like"/>
    <property type="match status" value="1"/>
</dbReference>
<reference evidence="6 7" key="1">
    <citation type="submission" date="2018-05" db="EMBL/GenBank/DDBJ databases">
        <title>Genomic Encyclopedia of Type Strains, Phase IV (KMG-IV): sequencing the most valuable type-strain genomes for metagenomic binning, comparative biology and taxonomic classification.</title>
        <authorList>
            <person name="Goeker M."/>
        </authorList>
    </citation>
    <scope>NUCLEOTIDE SEQUENCE [LARGE SCALE GENOMIC DNA]</scope>
    <source>
        <strain evidence="6 7">DSM 22440</strain>
    </source>
</reference>
<comment type="function">
    <text evidence="2">Pyridoxal 5'-phosphate (PLP)-binding protein, which is involved in PLP homeostasis.</text>
</comment>
<name>A0A2V3WUF9_9BACI</name>
<dbReference type="PANTHER" id="PTHR10146">
    <property type="entry name" value="PROLINE SYNTHETASE CO-TRANSCRIBED BACTERIAL HOMOLOG PROTEIN"/>
    <property type="match status" value="1"/>
</dbReference>